<name>A0ABT8TGB2_9GAMM</name>
<protein>
    <submittedName>
        <fullName evidence="2">Cyclophilin-like fold protein</fullName>
    </submittedName>
</protein>
<dbReference type="SUPFAM" id="SSF50891">
    <property type="entry name" value="Cyclophilin-like"/>
    <property type="match status" value="1"/>
</dbReference>
<dbReference type="InterPro" id="IPR029000">
    <property type="entry name" value="Cyclophilin-like_dom_sf"/>
</dbReference>
<dbReference type="Proteomes" id="UP001168380">
    <property type="component" value="Unassembled WGS sequence"/>
</dbReference>
<proteinExistence type="predicted"/>
<evidence type="ECO:0000259" key="1">
    <source>
        <dbReference type="Pfam" id="PF18050"/>
    </source>
</evidence>
<comment type="caution">
    <text evidence="2">The sequence shown here is derived from an EMBL/GenBank/DDBJ whole genome shotgun (WGS) entry which is preliminary data.</text>
</comment>
<dbReference type="Pfam" id="PF18050">
    <property type="entry name" value="Cyclophil_like2"/>
    <property type="match status" value="1"/>
</dbReference>
<keyword evidence="3" id="KW-1185">Reference proteome</keyword>
<accession>A0ABT8TGB2</accession>
<evidence type="ECO:0000313" key="2">
    <source>
        <dbReference type="EMBL" id="MDO3382433.1"/>
    </source>
</evidence>
<evidence type="ECO:0000313" key="3">
    <source>
        <dbReference type="Proteomes" id="UP001168380"/>
    </source>
</evidence>
<reference evidence="2" key="1">
    <citation type="submission" date="2023-07" db="EMBL/GenBank/DDBJ databases">
        <title>Gilvimarinus algae sp. nov., isolated from the surface of Kelp.</title>
        <authorList>
            <person name="Sun Y.Y."/>
            <person name="Gong Y."/>
            <person name="Du Z.J."/>
        </authorList>
    </citation>
    <scope>NUCLEOTIDE SEQUENCE</scope>
    <source>
        <strain evidence="2">SDUM040014</strain>
    </source>
</reference>
<organism evidence="2 3">
    <name type="scientific">Gilvimarinus algae</name>
    <dbReference type="NCBI Taxonomy" id="3058037"/>
    <lineage>
        <taxon>Bacteria</taxon>
        <taxon>Pseudomonadati</taxon>
        <taxon>Pseudomonadota</taxon>
        <taxon>Gammaproteobacteria</taxon>
        <taxon>Cellvibrionales</taxon>
        <taxon>Cellvibrionaceae</taxon>
        <taxon>Gilvimarinus</taxon>
    </lineage>
</organism>
<feature type="domain" description="Cyclophilin-like" evidence="1">
    <location>
        <begin position="7"/>
        <end position="107"/>
    </location>
</feature>
<sequence>MKVSVMTGDHQWTITLIDSPTARDFFNRLPIALTLEDFAGKEKIAKLPEPLTLAEAPAGTTAQAGDLAYYAPWGNLAIFYQNSGYARGLIPLGHFEQDLAPLLNAGSAIIEIKMISK</sequence>
<dbReference type="Gene3D" id="2.40.100.20">
    <property type="match status" value="1"/>
</dbReference>
<gene>
    <name evidence="2" type="ORF">QWI16_09625</name>
</gene>
<dbReference type="RefSeq" id="WP_302712686.1">
    <property type="nucleotide sequence ID" value="NZ_JAULRT010000052.1"/>
</dbReference>
<dbReference type="EMBL" id="JAULRT010000052">
    <property type="protein sequence ID" value="MDO3382433.1"/>
    <property type="molecule type" value="Genomic_DNA"/>
</dbReference>
<dbReference type="InterPro" id="IPR041183">
    <property type="entry name" value="Cyclophilin-like"/>
</dbReference>